<name>A0A6J6Z9Y3_9ZZZZ</name>
<evidence type="ECO:0000313" key="1">
    <source>
        <dbReference type="EMBL" id="CAB4818329.1"/>
    </source>
</evidence>
<protein>
    <submittedName>
        <fullName evidence="1">Unannotated protein</fullName>
    </submittedName>
</protein>
<reference evidence="1" key="1">
    <citation type="submission" date="2020-05" db="EMBL/GenBank/DDBJ databases">
        <authorList>
            <person name="Chiriac C."/>
            <person name="Salcher M."/>
            <person name="Ghai R."/>
            <person name="Kavagutti S V."/>
        </authorList>
    </citation>
    <scope>NUCLEOTIDE SEQUENCE</scope>
</reference>
<dbReference type="InterPro" id="IPR014710">
    <property type="entry name" value="RmlC-like_jellyroll"/>
</dbReference>
<dbReference type="AlphaFoldDB" id="A0A6J6Z9Y3"/>
<proteinExistence type="predicted"/>
<dbReference type="SUPFAM" id="SSF51182">
    <property type="entry name" value="RmlC-like cupins"/>
    <property type="match status" value="1"/>
</dbReference>
<sequence>MSISHVKPENIELIREDSNNLSFRQLANFNSHGADVSLTWVEINGAHRSLVTNKSTRVYYLLEGSFVFNIFPEDEILASAGDIVVIPRSQEYSFLGSGKYLVINGPAFQEGDDIYQP</sequence>
<accession>A0A6J6Z9Y3</accession>
<dbReference type="EMBL" id="CAFABG010000001">
    <property type="protein sequence ID" value="CAB4818329.1"/>
    <property type="molecule type" value="Genomic_DNA"/>
</dbReference>
<dbReference type="Gene3D" id="2.60.120.10">
    <property type="entry name" value="Jelly Rolls"/>
    <property type="match status" value="1"/>
</dbReference>
<organism evidence="1">
    <name type="scientific">freshwater metagenome</name>
    <dbReference type="NCBI Taxonomy" id="449393"/>
    <lineage>
        <taxon>unclassified sequences</taxon>
        <taxon>metagenomes</taxon>
        <taxon>ecological metagenomes</taxon>
    </lineage>
</organism>
<dbReference type="InterPro" id="IPR011051">
    <property type="entry name" value="RmlC_Cupin_sf"/>
</dbReference>
<gene>
    <name evidence="1" type="ORF">UFOPK3181_00045</name>
</gene>